<evidence type="ECO:0000259" key="6">
    <source>
        <dbReference type="Pfam" id="PF07732"/>
    </source>
</evidence>
<feature type="domain" description="Plastocyanin-like" evidence="4">
    <location>
        <begin position="260"/>
        <end position="346"/>
    </location>
</feature>
<dbReference type="RefSeq" id="WP_091113853.1">
    <property type="nucleotide sequence ID" value="NZ_BKAF01000011.1"/>
</dbReference>
<dbReference type="AlphaFoldDB" id="A0A1I3ISH6"/>
<dbReference type="PROSITE" id="PS00080">
    <property type="entry name" value="MULTICOPPER_OXIDASE2"/>
    <property type="match status" value="1"/>
</dbReference>
<dbReference type="PANTHER" id="PTHR11709:SF394">
    <property type="entry name" value="FI03373P-RELATED"/>
    <property type="match status" value="1"/>
</dbReference>
<dbReference type="InterPro" id="IPR011706">
    <property type="entry name" value="Cu-oxidase_C"/>
</dbReference>
<evidence type="ECO:0000259" key="4">
    <source>
        <dbReference type="Pfam" id="PF00394"/>
    </source>
</evidence>
<dbReference type="InterPro" id="IPR002355">
    <property type="entry name" value="Cu_oxidase_Cu_BS"/>
</dbReference>
<keyword evidence="2" id="KW-0560">Oxidoreductase</keyword>
<dbReference type="CDD" id="cd13896">
    <property type="entry name" value="CuRO_3_CopA"/>
    <property type="match status" value="1"/>
</dbReference>
<reference evidence="7 8" key="1">
    <citation type="submission" date="2016-10" db="EMBL/GenBank/DDBJ databases">
        <authorList>
            <person name="de Groot N.N."/>
        </authorList>
    </citation>
    <scope>NUCLEOTIDE SEQUENCE [LARGE SCALE GENOMIC DNA]</scope>
    <source>
        <strain evidence="7 8">CGMCC 1.11156</strain>
    </source>
</reference>
<keyword evidence="8" id="KW-1185">Reference proteome</keyword>
<dbReference type="InterPro" id="IPR008972">
    <property type="entry name" value="Cupredoxin"/>
</dbReference>
<dbReference type="STRING" id="1005945.SAMN05216561_109130"/>
<keyword evidence="7" id="KW-0131">Cell cycle</keyword>
<dbReference type="OrthoDB" id="345021at2"/>
<keyword evidence="3" id="KW-0186">Copper</keyword>
<keyword evidence="7" id="KW-0167">Capsid protein</keyword>
<keyword evidence="7" id="KW-0132">Cell division</keyword>
<dbReference type="InterPro" id="IPR011707">
    <property type="entry name" value="Cu-oxidase-like_N"/>
</dbReference>
<evidence type="ECO:0000313" key="7">
    <source>
        <dbReference type="EMBL" id="SFI50901.1"/>
    </source>
</evidence>
<dbReference type="Pfam" id="PF00394">
    <property type="entry name" value="Cu-oxidase"/>
    <property type="match status" value="1"/>
</dbReference>
<evidence type="ECO:0000256" key="1">
    <source>
        <dbReference type="ARBA" id="ARBA00022723"/>
    </source>
</evidence>
<name>A0A1I3ISH6_9ACTN</name>
<evidence type="ECO:0000256" key="3">
    <source>
        <dbReference type="ARBA" id="ARBA00023008"/>
    </source>
</evidence>
<dbReference type="InterPro" id="IPR034279">
    <property type="entry name" value="CuRO_3_CopA"/>
</dbReference>
<organism evidence="7 8">
    <name type="scientific">Nocardioides psychrotolerans</name>
    <dbReference type="NCBI Taxonomy" id="1005945"/>
    <lineage>
        <taxon>Bacteria</taxon>
        <taxon>Bacillati</taxon>
        <taxon>Actinomycetota</taxon>
        <taxon>Actinomycetes</taxon>
        <taxon>Propionibacteriales</taxon>
        <taxon>Nocardioidaceae</taxon>
        <taxon>Nocardioides</taxon>
    </lineage>
</organism>
<keyword evidence="1" id="KW-0479">Metal-binding</keyword>
<feature type="domain" description="Plastocyanin-like" evidence="6">
    <location>
        <begin position="79"/>
        <end position="185"/>
    </location>
</feature>
<dbReference type="GO" id="GO:0016491">
    <property type="term" value="F:oxidoreductase activity"/>
    <property type="evidence" value="ECO:0007669"/>
    <property type="project" value="UniProtKB-KW"/>
</dbReference>
<dbReference type="Gene3D" id="2.60.40.420">
    <property type="entry name" value="Cupredoxins - blue copper proteins"/>
    <property type="match status" value="3"/>
</dbReference>
<dbReference type="PANTHER" id="PTHR11709">
    <property type="entry name" value="MULTI-COPPER OXIDASE"/>
    <property type="match status" value="1"/>
</dbReference>
<evidence type="ECO:0000256" key="2">
    <source>
        <dbReference type="ARBA" id="ARBA00023002"/>
    </source>
</evidence>
<gene>
    <name evidence="7" type="ORF">SAMN05216561_109130</name>
</gene>
<proteinExistence type="predicted"/>
<dbReference type="InterPro" id="IPR045087">
    <property type="entry name" value="Cu-oxidase_fam"/>
</dbReference>
<dbReference type="CDD" id="cd13861">
    <property type="entry name" value="CuRO_1_CumA_like"/>
    <property type="match status" value="1"/>
</dbReference>
<dbReference type="InterPro" id="IPR001117">
    <property type="entry name" value="Cu-oxidase_2nd"/>
</dbReference>
<accession>A0A1I3ISH6</accession>
<dbReference type="Proteomes" id="UP000198649">
    <property type="component" value="Unassembled WGS sequence"/>
</dbReference>
<dbReference type="SUPFAM" id="SSF49503">
    <property type="entry name" value="Cupredoxins"/>
    <property type="match status" value="3"/>
</dbReference>
<dbReference type="GO" id="GO:0005507">
    <property type="term" value="F:copper ion binding"/>
    <property type="evidence" value="ECO:0007669"/>
    <property type="project" value="InterPro"/>
</dbReference>
<evidence type="ECO:0000259" key="5">
    <source>
        <dbReference type="Pfam" id="PF07731"/>
    </source>
</evidence>
<evidence type="ECO:0000313" key="8">
    <source>
        <dbReference type="Proteomes" id="UP000198649"/>
    </source>
</evidence>
<keyword evidence="7" id="KW-0946">Virion</keyword>
<dbReference type="Pfam" id="PF07732">
    <property type="entry name" value="Cu-oxidase_3"/>
    <property type="match status" value="1"/>
</dbReference>
<protein>
    <submittedName>
        <fullName evidence="7">Multicopper oxidase with three cupredoxin domains (Includes cell division protein FtsP and spore coat protein CotA)</fullName>
    </submittedName>
</protein>
<dbReference type="EMBL" id="FOQG01000009">
    <property type="protein sequence ID" value="SFI50901.1"/>
    <property type="molecule type" value="Genomic_DNA"/>
</dbReference>
<feature type="domain" description="Plastocyanin-like" evidence="5">
    <location>
        <begin position="414"/>
        <end position="511"/>
    </location>
</feature>
<dbReference type="GO" id="GO:0051301">
    <property type="term" value="P:cell division"/>
    <property type="evidence" value="ECO:0007669"/>
    <property type="project" value="UniProtKB-KW"/>
</dbReference>
<sequence length="515" mass="54460">MRTASRTGPRSLSRRQVFQLGGLAAVAVGGSYAGIQLLDQQSRTLVVPGSTAVARVEAARSTSGKVVQRTLTAAPSTVDLGGRVVSTWAYDGSVPGPEIRVGAGDLLQVRLVNQLPDPTTVHWHGLALRNDMDGVPDLTMPAVAPEEAFDYSFVVPDPGTYWFHPHAGIQLDYGMQAALIVEDPDEPGGYDEEVVLVLDDWTDGWGQSPTKILAGFARDGMGSMAGMGGMDGMDGMGGGMGGVSSDAPLGADTGDVAYPAHLINGRLPQDPVTITSAPGRRIRFRLINASGDTAYRFAVGGHRLSVTHTDGYGVEPLEVDTLILGMGERYDVVVEVGDGVFPVVAAPEGKPDPAAMAVLRSTPGAAPAPGARPTELDGRLLSYGDLVPTARATLTAKDVDRELEMTLGMADGGRRWLINGATFADRQPLDITSGERVRITMTNRSMMFHPMHVHGHTFALAGGTGTGVRKDTVNVLPMQTVTVDLQADNPGQWMTHCHNAYHAELGMMAVLSYTL</sequence>
<dbReference type="Pfam" id="PF07731">
    <property type="entry name" value="Cu-oxidase_2"/>
    <property type="match status" value="1"/>
</dbReference>